<sequence length="275" mass="29253">MQSPIALLAAATERIERVDAEALLLHVLDCNRAWLFTHGHASLGAASTKTFQALVEQRANGIPVAYLIGRRGFWTLDLVVSPATLIPRAETETLVEQALERLDRAPNRCVADLGTGSGAIALAIASERPQAHVLASDTSAAALTVAATNAAAHGLNNVVFRLGDWYAPLIGERFDLIVSNPPYIAATDPHLTQGDLRFEPQSALVSGADGLDALRTLAAGAPAHLRPGGWLLLEHGWEQGATMRVLLRAAGLVTVTTLQDLEARDRITVGRSPYS</sequence>
<dbReference type="EMBL" id="JDSQ01000044">
    <property type="protein sequence ID" value="EWS76974.1"/>
    <property type="molecule type" value="Genomic_DNA"/>
</dbReference>
<dbReference type="OrthoDB" id="9800643at2"/>
<reference evidence="8 10" key="1">
    <citation type="journal article" date="2014" name="Genome Announc.">
        <title>Draft Genome Sequence of Xylella fastidiosa Pear Leaf Scorch Strain in Taiwan.</title>
        <authorList>
            <person name="Su C.C."/>
            <person name="Deng W.L."/>
            <person name="Jan F.J."/>
            <person name="Chang C.J."/>
            <person name="Huang H."/>
            <person name="Chen J."/>
        </authorList>
    </citation>
    <scope>NUCLEOTIDE SEQUENCE [LARGE SCALE GENOMIC DNA]</scope>
    <source>
        <strain evidence="8 10">PLS229</strain>
    </source>
</reference>
<evidence type="ECO:0000313" key="8">
    <source>
        <dbReference type="EMBL" id="EWS76974.1"/>
    </source>
</evidence>
<evidence type="ECO:0000256" key="3">
    <source>
        <dbReference type="ARBA" id="ARBA00022691"/>
    </source>
</evidence>
<organism evidence="8 10">
    <name type="scientific">Xylella taiwanensis</name>
    <dbReference type="NCBI Taxonomy" id="1444770"/>
    <lineage>
        <taxon>Bacteria</taxon>
        <taxon>Pseudomonadati</taxon>
        <taxon>Pseudomonadota</taxon>
        <taxon>Gammaproteobacteria</taxon>
        <taxon>Lysobacterales</taxon>
        <taxon>Lysobacteraceae</taxon>
        <taxon>Xylella</taxon>
    </lineage>
</organism>
<name>Z9JFL4_9GAMM</name>
<dbReference type="PROSITE" id="PS00092">
    <property type="entry name" value="N6_MTASE"/>
    <property type="match status" value="1"/>
</dbReference>
<dbReference type="CDD" id="cd02440">
    <property type="entry name" value="AdoMet_MTases"/>
    <property type="match status" value="1"/>
</dbReference>
<evidence type="ECO:0000259" key="7">
    <source>
        <dbReference type="Pfam" id="PF17827"/>
    </source>
</evidence>
<dbReference type="STRING" id="1444770.AF72_13315"/>
<gene>
    <name evidence="5 9" type="primary">prmC</name>
    <name evidence="8" type="ORF">AF72_13315</name>
    <name evidence="9" type="ORF">LPH55_01620</name>
</gene>
<keyword evidence="3 5" id="KW-0949">S-adenosyl-L-methionine</keyword>
<evidence type="ECO:0000259" key="6">
    <source>
        <dbReference type="Pfam" id="PF05175"/>
    </source>
</evidence>
<comment type="similarity">
    <text evidence="5">Belongs to the protein N5-glutamine methyltransferase family. PrmC subfamily.</text>
</comment>
<dbReference type="GeneID" id="68901212"/>
<dbReference type="GO" id="GO:0003676">
    <property type="term" value="F:nucleic acid binding"/>
    <property type="evidence" value="ECO:0007669"/>
    <property type="project" value="InterPro"/>
</dbReference>
<evidence type="ECO:0000313" key="11">
    <source>
        <dbReference type="Proteomes" id="UP001430701"/>
    </source>
</evidence>
<feature type="binding site" evidence="5">
    <location>
        <position position="180"/>
    </location>
    <ligand>
        <name>S-adenosyl-L-methionine</name>
        <dbReference type="ChEBI" id="CHEBI:59789"/>
    </ligand>
</feature>
<protein>
    <recommendedName>
        <fullName evidence="5">Release factor glutamine methyltransferase</fullName>
        <shortName evidence="5">RF MTase</shortName>
        <ecNumber evidence="5">2.1.1.297</ecNumber>
    </recommendedName>
    <alternativeName>
        <fullName evidence="5">N5-glutamine methyltransferase PrmC</fullName>
    </alternativeName>
    <alternativeName>
        <fullName evidence="5">Protein-(glutamine-N5) MTase PrmC</fullName>
    </alternativeName>
    <alternativeName>
        <fullName evidence="5">Protein-glutamine N-methyltransferase PrmC</fullName>
    </alternativeName>
</protein>
<keyword evidence="11" id="KW-1185">Reference proteome</keyword>
<dbReference type="Proteomes" id="UP001430701">
    <property type="component" value="Unassembled WGS sequence"/>
</dbReference>
<dbReference type="FunFam" id="3.40.50.150:FF:000053">
    <property type="entry name" value="Release factor glutamine methyltransferase"/>
    <property type="match status" value="1"/>
</dbReference>
<evidence type="ECO:0000313" key="10">
    <source>
        <dbReference type="Proteomes" id="UP000020406"/>
    </source>
</evidence>
<evidence type="ECO:0000256" key="4">
    <source>
        <dbReference type="ARBA" id="ARBA00048391"/>
    </source>
</evidence>
<proteinExistence type="inferred from homology"/>
<dbReference type="Pfam" id="PF05175">
    <property type="entry name" value="MTS"/>
    <property type="match status" value="1"/>
</dbReference>
<dbReference type="InterPro" id="IPR002052">
    <property type="entry name" value="DNA_methylase_N6_adenine_CS"/>
</dbReference>
<dbReference type="InterPro" id="IPR040758">
    <property type="entry name" value="PrmC_N"/>
</dbReference>
<comment type="caution">
    <text evidence="8">The sequence shown here is derived from an EMBL/GenBank/DDBJ whole genome shotgun (WGS) entry which is preliminary data.</text>
</comment>
<dbReference type="Pfam" id="PF17827">
    <property type="entry name" value="PrmC_N"/>
    <property type="match status" value="1"/>
</dbReference>
<dbReference type="EMBL" id="JAJPPU010000001">
    <property type="protein sequence ID" value="MCD8472201.1"/>
    <property type="molecule type" value="Genomic_DNA"/>
</dbReference>
<evidence type="ECO:0000256" key="1">
    <source>
        <dbReference type="ARBA" id="ARBA00022603"/>
    </source>
</evidence>
<dbReference type="NCBIfam" id="TIGR03534">
    <property type="entry name" value="RF_mod_PrmC"/>
    <property type="match status" value="1"/>
</dbReference>
<dbReference type="Proteomes" id="UP000020406">
    <property type="component" value="Unassembled WGS sequence"/>
</dbReference>
<feature type="binding site" evidence="5">
    <location>
        <position position="137"/>
    </location>
    <ligand>
        <name>S-adenosyl-L-methionine</name>
        <dbReference type="ChEBI" id="CHEBI:59789"/>
    </ligand>
</feature>
<feature type="binding site" evidence="5">
    <location>
        <begin position="180"/>
        <end position="183"/>
    </location>
    <ligand>
        <name>substrate</name>
    </ligand>
</feature>
<dbReference type="GO" id="GO:0102559">
    <property type="term" value="F:peptide chain release factor N(5)-glutamine methyltransferase activity"/>
    <property type="evidence" value="ECO:0007669"/>
    <property type="project" value="UniProtKB-EC"/>
</dbReference>
<feature type="binding site" evidence="5">
    <location>
        <position position="165"/>
    </location>
    <ligand>
        <name>S-adenosyl-L-methionine</name>
        <dbReference type="ChEBI" id="CHEBI:59789"/>
    </ligand>
</feature>
<dbReference type="PATRIC" id="fig|1444770.3.peg.3142"/>
<dbReference type="NCBIfam" id="TIGR00536">
    <property type="entry name" value="hemK_fam"/>
    <property type="match status" value="1"/>
</dbReference>
<dbReference type="eggNOG" id="COG2890">
    <property type="taxonomic scope" value="Bacteria"/>
</dbReference>
<dbReference type="InterPro" id="IPR019874">
    <property type="entry name" value="RF_methyltr_PrmC"/>
</dbReference>
<dbReference type="GO" id="GO:0032259">
    <property type="term" value="P:methylation"/>
    <property type="evidence" value="ECO:0007669"/>
    <property type="project" value="UniProtKB-KW"/>
</dbReference>
<dbReference type="SUPFAM" id="SSF53335">
    <property type="entry name" value="S-adenosyl-L-methionine-dependent methyltransferases"/>
    <property type="match status" value="1"/>
</dbReference>
<dbReference type="Gene3D" id="1.10.8.10">
    <property type="entry name" value="DNA helicase RuvA subunit, C-terminal domain"/>
    <property type="match status" value="1"/>
</dbReference>
<accession>Z9JFL4</accession>
<dbReference type="EC" id="2.1.1.297" evidence="5"/>
<keyword evidence="1 5" id="KW-0489">Methyltransferase</keyword>
<feature type="binding site" evidence="5">
    <location>
        <begin position="114"/>
        <end position="118"/>
    </location>
    <ligand>
        <name>S-adenosyl-L-methionine</name>
        <dbReference type="ChEBI" id="CHEBI:59789"/>
    </ligand>
</feature>
<dbReference type="RefSeq" id="WP_038273117.1">
    <property type="nucleotide sequence ID" value="NZ_CP053627.1"/>
</dbReference>
<dbReference type="HAMAP" id="MF_02126">
    <property type="entry name" value="RF_methyltr_PrmC"/>
    <property type="match status" value="1"/>
</dbReference>
<feature type="domain" description="Methyltransferase small" evidence="6">
    <location>
        <begin position="99"/>
        <end position="187"/>
    </location>
</feature>
<comment type="function">
    <text evidence="5">Methylates the class 1 translation termination release factors RF1/PrfA and RF2/PrfB on the glutamine residue of the universally conserved GGQ motif.</text>
</comment>
<dbReference type="InterPro" id="IPR050320">
    <property type="entry name" value="N5-glutamine_MTase"/>
</dbReference>
<dbReference type="KEGG" id="xtw:AB672_07915"/>
<reference evidence="9" key="2">
    <citation type="submission" date="2021-11" db="EMBL/GenBank/DDBJ databases">
        <title>Genome sequence of Xylella taiwanensis PLS432.</title>
        <authorList>
            <person name="Weng L.-W."/>
            <person name="Su C.-C."/>
            <person name="Tsai C.-W."/>
            <person name="Kuo C.-H."/>
        </authorList>
    </citation>
    <scope>NUCLEOTIDE SEQUENCE</scope>
    <source>
        <strain evidence="9">PLS432</strain>
    </source>
</reference>
<dbReference type="AlphaFoldDB" id="Z9JFL4"/>
<dbReference type="InterPro" id="IPR007848">
    <property type="entry name" value="Small_mtfrase_dom"/>
</dbReference>
<dbReference type="InterPro" id="IPR004556">
    <property type="entry name" value="HemK-like"/>
</dbReference>
<dbReference type="Gene3D" id="3.40.50.150">
    <property type="entry name" value="Vaccinia Virus protein VP39"/>
    <property type="match status" value="1"/>
</dbReference>
<dbReference type="PANTHER" id="PTHR18895:SF74">
    <property type="entry name" value="MTRF1L RELEASE FACTOR GLUTAMINE METHYLTRANSFERASE"/>
    <property type="match status" value="1"/>
</dbReference>
<dbReference type="PANTHER" id="PTHR18895">
    <property type="entry name" value="HEMK METHYLTRANSFERASE"/>
    <property type="match status" value="1"/>
</dbReference>
<keyword evidence="2 5" id="KW-0808">Transferase</keyword>
<feature type="domain" description="Release factor glutamine methyltransferase N-terminal" evidence="7">
    <location>
        <begin position="6"/>
        <end position="69"/>
    </location>
</feature>
<evidence type="ECO:0000256" key="2">
    <source>
        <dbReference type="ARBA" id="ARBA00022679"/>
    </source>
</evidence>
<evidence type="ECO:0000313" key="9">
    <source>
        <dbReference type="EMBL" id="MCD8472201.1"/>
    </source>
</evidence>
<comment type="catalytic activity">
    <reaction evidence="4 5">
        <text>L-glutaminyl-[peptide chain release factor] + S-adenosyl-L-methionine = N(5)-methyl-L-glutaminyl-[peptide chain release factor] + S-adenosyl-L-homocysteine + H(+)</text>
        <dbReference type="Rhea" id="RHEA:42896"/>
        <dbReference type="Rhea" id="RHEA-COMP:10271"/>
        <dbReference type="Rhea" id="RHEA-COMP:10272"/>
        <dbReference type="ChEBI" id="CHEBI:15378"/>
        <dbReference type="ChEBI" id="CHEBI:30011"/>
        <dbReference type="ChEBI" id="CHEBI:57856"/>
        <dbReference type="ChEBI" id="CHEBI:59789"/>
        <dbReference type="ChEBI" id="CHEBI:61891"/>
        <dbReference type="EC" id="2.1.1.297"/>
    </reaction>
</comment>
<dbReference type="InterPro" id="IPR029063">
    <property type="entry name" value="SAM-dependent_MTases_sf"/>
</dbReference>
<evidence type="ECO:0000256" key="5">
    <source>
        <dbReference type="HAMAP-Rule" id="MF_02126"/>
    </source>
</evidence>